<feature type="compositionally biased region" description="Low complexity" evidence="1">
    <location>
        <begin position="455"/>
        <end position="471"/>
    </location>
</feature>
<dbReference type="Proteomes" id="UP000646365">
    <property type="component" value="Unassembled WGS sequence"/>
</dbReference>
<dbReference type="EMBL" id="BMJQ01000009">
    <property type="protein sequence ID" value="GGF27881.1"/>
    <property type="molecule type" value="Genomic_DNA"/>
</dbReference>
<feature type="compositionally biased region" description="Low complexity" evidence="1">
    <location>
        <begin position="514"/>
        <end position="531"/>
    </location>
</feature>
<feature type="compositionally biased region" description="Pro residues" evidence="1">
    <location>
        <begin position="418"/>
        <end position="427"/>
    </location>
</feature>
<evidence type="ECO:0000313" key="4">
    <source>
        <dbReference type="Proteomes" id="UP000646365"/>
    </source>
</evidence>
<dbReference type="AlphaFoldDB" id="A0A8J3E4X2"/>
<evidence type="ECO:0000256" key="1">
    <source>
        <dbReference type="SAM" id="MobiDB-lite"/>
    </source>
</evidence>
<feature type="signal peptide" evidence="2">
    <location>
        <begin position="1"/>
        <end position="22"/>
    </location>
</feature>
<keyword evidence="2" id="KW-0732">Signal</keyword>
<comment type="caution">
    <text evidence="3">The sequence shown here is derived from an EMBL/GenBank/DDBJ whole genome shotgun (WGS) entry which is preliminary data.</text>
</comment>
<sequence length="684" mass="70808">MWKPLAASALALGCLGAAAARAAEVPANYDYPYRDSWLATASVALLNDPKLPEKQVKDLTLLPARARTPLFENRARVYYVTYRQEKPADLVVLISGLGSVAEDPLALYLGGQIFAMGYNVIVVPDAFNWQFALGASTSGYVGIPSVDAGDLENFIVRARDHAVRADGMKIRKTKLVGYSMGALEGAFLAAREADHPRLRFDKVVLLNPPVDTFYDLHLLDSLAATGADWSADEKKTAKAHAFKLVADARLTDPKGAPYFRDLAQRNTLTDDQLKYVLFGLFRSSLSDVIMVTQQIKDLGILKTPADATHLDAREREAAQYGFEDYLAKFIAPQLGGAQAGSERLKGETLYGLHDFLANHREVEIFHNADDFLVRPEDVAYLQATLGNRLTLFPHGGHMGNIWYPANQQALARALGSGPVPPAAPPEPNAEQPNAAPEAAPEAQGQAIAVSAPGGPADQPSNAQAAAATPAASSPPSPEALPPAPPTPAVSPPPAPSLDPPVTAAVTPSSPPAALPTTPSVTVPPVNAASSPSPQPDGLASALSPPDAPVTAAVTAPTSPPPPPSPAAPPAAPAAMAPSVNAASSPPPQPDPLSSALSPPDAPVTATVTPPNPMPPNSTPASPPLASPSPTIAPAAGVAPPDAPSVATPAPSGTVTEPAASGRSPTYTIKIPQIPQATPSEMPPS</sequence>
<feature type="chain" id="PRO_5035182649" evidence="2">
    <location>
        <begin position="23"/>
        <end position="684"/>
    </location>
</feature>
<dbReference type="Gene3D" id="3.40.50.1820">
    <property type="entry name" value="alpha/beta hydrolase"/>
    <property type="match status" value="1"/>
</dbReference>
<feature type="compositionally biased region" description="Pro residues" evidence="1">
    <location>
        <begin position="609"/>
        <end position="626"/>
    </location>
</feature>
<dbReference type="SUPFAM" id="SSF53474">
    <property type="entry name" value="alpha/beta-Hydrolases"/>
    <property type="match status" value="1"/>
</dbReference>
<protein>
    <submittedName>
        <fullName evidence="3">Uncharacterized protein</fullName>
    </submittedName>
</protein>
<reference evidence="3" key="1">
    <citation type="journal article" date="2014" name="Int. J. Syst. Evol. Microbiol.">
        <title>Complete genome sequence of Corynebacterium casei LMG S-19264T (=DSM 44701T), isolated from a smear-ripened cheese.</title>
        <authorList>
            <consortium name="US DOE Joint Genome Institute (JGI-PGF)"/>
            <person name="Walter F."/>
            <person name="Albersmeier A."/>
            <person name="Kalinowski J."/>
            <person name="Ruckert C."/>
        </authorList>
    </citation>
    <scope>NUCLEOTIDE SEQUENCE</scope>
    <source>
        <strain evidence="3">CGMCC 1.15725</strain>
    </source>
</reference>
<evidence type="ECO:0000313" key="3">
    <source>
        <dbReference type="EMBL" id="GGF27881.1"/>
    </source>
</evidence>
<gene>
    <name evidence="3" type="ORF">GCM10011611_37340</name>
</gene>
<reference evidence="3" key="2">
    <citation type="submission" date="2020-09" db="EMBL/GenBank/DDBJ databases">
        <authorList>
            <person name="Sun Q."/>
            <person name="Zhou Y."/>
        </authorList>
    </citation>
    <scope>NUCLEOTIDE SEQUENCE</scope>
    <source>
        <strain evidence="3">CGMCC 1.15725</strain>
    </source>
</reference>
<accession>A0A8J3E4X2</accession>
<feature type="compositionally biased region" description="Low complexity" evidence="1">
    <location>
        <begin position="428"/>
        <end position="443"/>
    </location>
</feature>
<dbReference type="RefSeq" id="WP_189048480.1">
    <property type="nucleotide sequence ID" value="NZ_BMJQ01000009.1"/>
</dbReference>
<feature type="compositionally biased region" description="Pro residues" evidence="1">
    <location>
        <begin position="557"/>
        <end position="571"/>
    </location>
</feature>
<dbReference type="PANTHER" id="PTHR24258">
    <property type="entry name" value="SERINE PROTEASE-RELATED"/>
    <property type="match status" value="1"/>
</dbReference>
<proteinExistence type="predicted"/>
<evidence type="ECO:0000256" key="2">
    <source>
        <dbReference type="SAM" id="SignalP"/>
    </source>
</evidence>
<keyword evidence="4" id="KW-1185">Reference proteome</keyword>
<feature type="region of interest" description="Disordered" evidence="1">
    <location>
        <begin position="414"/>
        <end position="684"/>
    </location>
</feature>
<feature type="compositionally biased region" description="Low complexity" evidence="1">
    <location>
        <begin position="627"/>
        <end position="646"/>
    </location>
</feature>
<dbReference type="InterPro" id="IPR029058">
    <property type="entry name" value="AB_hydrolase_fold"/>
</dbReference>
<feature type="compositionally biased region" description="Low complexity" evidence="1">
    <location>
        <begin position="572"/>
        <end position="583"/>
    </location>
</feature>
<feature type="compositionally biased region" description="Low complexity" evidence="1">
    <location>
        <begin position="591"/>
        <end position="608"/>
    </location>
</feature>
<name>A0A8J3E4X2_9PROT</name>
<organism evidence="3 4">
    <name type="scientific">Aliidongia dinghuensis</name>
    <dbReference type="NCBI Taxonomy" id="1867774"/>
    <lineage>
        <taxon>Bacteria</taxon>
        <taxon>Pseudomonadati</taxon>
        <taxon>Pseudomonadota</taxon>
        <taxon>Alphaproteobacteria</taxon>
        <taxon>Rhodospirillales</taxon>
        <taxon>Dongiaceae</taxon>
        <taxon>Aliidongia</taxon>
    </lineage>
</organism>
<feature type="compositionally biased region" description="Pro residues" evidence="1">
    <location>
        <begin position="472"/>
        <end position="498"/>
    </location>
</feature>
<dbReference type="PANTHER" id="PTHR24258:SF136">
    <property type="entry name" value="GH06673P-RELATED"/>
    <property type="match status" value="1"/>
</dbReference>